<evidence type="ECO:0000256" key="5">
    <source>
        <dbReference type="ARBA" id="ARBA00049164"/>
    </source>
</evidence>
<dbReference type="PANTHER" id="PTHR11496">
    <property type="entry name" value="ALCOHOL DEHYDROGENASE"/>
    <property type="match status" value="1"/>
</dbReference>
<comment type="similarity">
    <text evidence="2">Belongs to the iron-containing alcohol dehydrogenase family.</text>
</comment>
<protein>
    <recommendedName>
        <fullName evidence="7">Alcohol dehydrogenase 2</fullName>
    </recommendedName>
    <alternativeName>
        <fullName evidence="8">Alcohol dehydrogenase II</fullName>
    </alternativeName>
</protein>
<dbReference type="Gene3D" id="3.40.50.1970">
    <property type="match status" value="1"/>
</dbReference>
<dbReference type="CDD" id="cd14861">
    <property type="entry name" value="Fe-ADH-like"/>
    <property type="match status" value="1"/>
</dbReference>
<dbReference type="InterPro" id="IPR018211">
    <property type="entry name" value="ADH_Fe_CS"/>
</dbReference>
<evidence type="ECO:0000313" key="11">
    <source>
        <dbReference type="EMBL" id="AAZ22091.1"/>
    </source>
</evidence>
<feature type="domain" description="Fe-containing alcohol dehydrogenase-like C-terminal" evidence="10">
    <location>
        <begin position="193"/>
        <end position="381"/>
    </location>
</feature>
<evidence type="ECO:0000313" key="12">
    <source>
        <dbReference type="Proteomes" id="UP000002528"/>
    </source>
</evidence>
<dbReference type="STRING" id="335992.SAR11_1287"/>
<evidence type="ECO:0000256" key="2">
    <source>
        <dbReference type="ARBA" id="ARBA00007358"/>
    </source>
</evidence>
<dbReference type="AlphaFoldDB" id="Q4FL47"/>
<keyword evidence="3 11" id="KW-0560">Oxidoreductase</keyword>
<comment type="cofactor">
    <cofactor evidence="1">
        <name>Fe cation</name>
        <dbReference type="ChEBI" id="CHEBI:24875"/>
    </cofactor>
</comment>
<evidence type="ECO:0000256" key="7">
    <source>
        <dbReference type="ARBA" id="ARBA00074848"/>
    </source>
</evidence>
<dbReference type="Pfam" id="PF00465">
    <property type="entry name" value="Fe-ADH"/>
    <property type="match status" value="1"/>
</dbReference>
<sequence>MQKYNWNYPTTMWVGENRINDVASACKNLNIKKPLLVTDNGLAQSVIVKNTLSILKEGGIIAALYSNVVGNPTGTNVNEGADYYKKNNCDGVIAFGGGSGLDVGKAVAFMSGQNLPIWDFEDVGDNWTKANSDKIAPIIAVPTTAGTGSETGRASVILNEETGVKNIIFHPKFLPSIVILDPILTVGLPAKMTAATGMDALAHNLEAYCAPGYHPMADGIALEGMRLIDKWLLEAVSNGSNIEARMNMLTAASMGSTAFQKGLGAIHSLSHPVNALNNIHHGLSNAIFMPYVLTFNKDVIENKIIKICDYLELKDRSFDGFVNWVLDLRKKLDMPHKLSEVIDEKDFDIDRLSKMALADPSTGGNPKKLTEDDMRIMYQNSMTGELFK</sequence>
<dbReference type="SUPFAM" id="SSF56796">
    <property type="entry name" value="Dehydroquinate synthase-like"/>
    <property type="match status" value="1"/>
</dbReference>
<dbReference type="EMBL" id="CP000084">
    <property type="protein sequence ID" value="AAZ22091.1"/>
    <property type="molecule type" value="Genomic_DNA"/>
</dbReference>
<evidence type="ECO:0000259" key="10">
    <source>
        <dbReference type="Pfam" id="PF25137"/>
    </source>
</evidence>
<name>Q4FL47_PELUB</name>
<evidence type="ECO:0000256" key="4">
    <source>
        <dbReference type="ARBA" id="ARBA00023027"/>
    </source>
</evidence>
<dbReference type="InterPro" id="IPR001670">
    <property type="entry name" value="ADH_Fe/GldA"/>
</dbReference>
<dbReference type="InterPro" id="IPR056798">
    <property type="entry name" value="ADH_Fe_C"/>
</dbReference>
<dbReference type="InterPro" id="IPR039697">
    <property type="entry name" value="Alcohol_dehydrogenase_Fe"/>
</dbReference>
<dbReference type="GeneID" id="66295778"/>
<dbReference type="GO" id="GO:0004022">
    <property type="term" value="F:alcohol dehydrogenase (NAD+) activity"/>
    <property type="evidence" value="ECO:0007669"/>
    <property type="project" value="UniProtKB-EC"/>
</dbReference>
<evidence type="ECO:0000259" key="9">
    <source>
        <dbReference type="Pfam" id="PF00465"/>
    </source>
</evidence>
<evidence type="ECO:0000256" key="6">
    <source>
        <dbReference type="ARBA" id="ARBA00049243"/>
    </source>
</evidence>
<dbReference type="GO" id="GO:0046872">
    <property type="term" value="F:metal ion binding"/>
    <property type="evidence" value="ECO:0007669"/>
    <property type="project" value="InterPro"/>
</dbReference>
<reference evidence="11 12" key="1">
    <citation type="journal article" date="2005" name="Science">
        <title>Genome streamlining in a cosmopolitan oceanic bacterium.</title>
        <authorList>
            <person name="Giovannoni S.J."/>
            <person name="Tripp H.J."/>
            <person name="Givan S."/>
            <person name="Podar M."/>
            <person name="Vergin K.L."/>
            <person name="Baptista D."/>
            <person name="Bibbs L."/>
            <person name="Eads J."/>
            <person name="Richardson T.H."/>
            <person name="Noordewier M."/>
            <person name="Rappe M.S."/>
            <person name="Short J.M."/>
            <person name="Carrington J.C."/>
            <person name="Mathur E.J."/>
        </authorList>
    </citation>
    <scope>NUCLEOTIDE SEQUENCE [LARGE SCALE GENOMIC DNA]</scope>
    <source>
        <strain evidence="11 12">HTCC1062</strain>
    </source>
</reference>
<accession>Q4FL47</accession>
<keyword evidence="12" id="KW-1185">Reference proteome</keyword>
<evidence type="ECO:0000256" key="3">
    <source>
        <dbReference type="ARBA" id="ARBA00023002"/>
    </source>
</evidence>
<dbReference type="HOGENOM" id="CLU_007207_0_0_5"/>
<comment type="catalytic activity">
    <reaction evidence="6">
        <text>a primary alcohol + NAD(+) = an aldehyde + NADH + H(+)</text>
        <dbReference type="Rhea" id="RHEA:10736"/>
        <dbReference type="ChEBI" id="CHEBI:15378"/>
        <dbReference type="ChEBI" id="CHEBI:15734"/>
        <dbReference type="ChEBI" id="CHEBI:17478"/>
        <dbReference type="ChEBI" id="CHEBI:57540"/>
        <dbReference type="ChEBI" id="CHEBI:57945"/>
        <dbReference type="EC" id="1.1.1.1"/>
    </reaction>
</comment>
<dbReference type="Gene3D" id="1.20.1090.10">
    <property type="entry name" value="Dehydroquinate synthase-like - alpha domain"/>
    <property type="match status" value="1"/>
</dbReference>
<dbReference type="FunFam" id="1.20.1090.10:FF:000001">
    <property type="entry name" value="Aldehyde-alcohol dehydrogenase"/>
    <property type="match status" value="1"/>
</dbReference>
<evidence type="ECO:0000256" key="8">
    <source>
        <dbReference type="ARBA" id="ARBA00076680"/>
    </source>
</evidence>
<dbReference type="KEGG" id="pub:SAR11_1287"/>
<dbReference type="OrthoDB" id="9815791at2"/>
<dbReference type="Proteomes" id="UP000002528">
    <property type="component" value="Chromosome"/>
</dbReference>
<keyword evidence="4" id="KW-0520">NAD</keyword>
<dbReference type="eggNOG" id="COG1454">
    <property type="taxonomic scope" value="Bacteria"/>
</dbReference>
<dbReference type="PROSITE" id="PS00913">
    <property type="entry name" value="ADH_IRON_1"/>
    <property type="match status" value="1"/>
</dbReference>
<dbReference type="FunFam" id="3.40.50.1970:FF:000003">
    <property type="entry name" value="Alcohol dehydrogenase, iron-containing"/>
    <property type="match status" value="1"/>
</dbReference>
<feature type="domain" description="Alcohol dehydrogenase iron-type/glycerol dehydrogenase GldA" evidence="9">
    <location>
        <begin position="9"/>
        <end position="182"/>
    </location>
</feature>
<proteinExistence type="inferred from homology"/>
<comment type="catalytic activity">
    <reaction evidence="5">
        <text>a secondary alcohol + NAD(+) = a ketone + NADH + H(+)</text>
        <dbReference type="Rhea" id="RHEA:10740"/>
        <dbReference type="ChEBI" id="CHEBI:15378"/>
        <dbReference type="ChEBI" id="CHEBI:17087"/>
        <dbReference type="ChEBI" id="CHEBI:35681"/>
        <dbReference type="ChEBI" id="CHEBI:57540"/>
        <dbReference type="ChEBI" id="CHEBI:57945"/>
        <dbReference type="EC" id="1.1.1.1"/>
    </reaction>
</comment>
<gene>
    <name evidence="11" type="ordered locus">SAR11_1287</name>
</gene>
<dbReference type="SMR" id="Q4FL47"/>
<dbReference type="Pfam" id="PF25137">
    <property type="entry name" value="ADH_Fe_C"/>
    <property type="match status" value="1"/>
</dbReference>
<dbReference type="PANTHER" id="PTHR11496:SF102">
    <property type="entry name" value="ALCOHOL DEHYDROGENASE 4"/>
    <property type="match status" value="1"/>
</dbReference>
<evidence type="ECO:0000256" key="1">
    <source>
        <dbReference type="ARBA" id="ARBA00001962"/>
    </source>
</evidence>
<organism evidence="11 12">
    <name type="scientific">Pelagibacter ubique (strain HTCC1062)</name>
    <dbReference type="NCBI Taxonomy" id="335992"/>
    <lineage>
        <taxon>Bacteria</taxon>
        <taxon>Pseudomonadati</taxon>
        <taxon>Pseudomonadota</taxon>
        <taxon>Alphaproteobacteria</taxon>
        <taxon>Candidatus Pelagibacterales</taxon>
        <taxon>Candidatus Pelagibacteraceae</taxon>
        <taxon>Candidatus Pelagibacter</taxon>
    </lineage>
</organism>
<dbReference type="RefSeq" id="WP_011282281.1">
    <property type="nucleotide sequence ID" value="NC_007205.1"/>
</dbReference>